<protein>
    <recommendedName>
        <fullName evidence="6">Cilia- and flagella-associated protein 298</fullName>
    </recommendedName>
</protein>
<dbReference type="PANTHER" id="PTHR13238:SF0">
    <property type="entry name" value="CILIA- AND FLAGELLA-ASSOCIATED PROTEIN 298"/>
    <property type="match status" value="1"/>
</dbReference>
<feature type="region of interest" description="Disordered" evidence="2">
    <location>
        <begin position="86"/>
        <end position="108"/>
    </location>
</feature>
<organism evidence="4 5">
    <name type="scientific">Helobdella robusta</name>
    <name type="common">Californian leech</name>
    <dbReference type="NCBI Taxonomy" id="6412"/>
    <lineage>
        <taxon>Eukaryota</taxon>
        <taxon>Metazoa</taxon>
        <taxon>Spiralia</taxon>
        <taxon>Lophotrochozoa</taxon>
        <taxon>Annelida</taxon>
        <taxon>Clitellata</taxon>
        <taxon>Hirudinea</taxon>
        <taxon>Rhynchobdellida</taxon>
        <taxon>Glossiphoniidae</taxon>
        <taxon>Helobdella</taxon>
    </lineage>
</organism>
<sequence length="292" mass="33476">MVKLQVKKGDDNQFLFETSTAVSIDELTREIVQIYNKRLKVHRICGEVEELADHGISLPPNMQGLTDDQIEELKLVDEWANISIPSGGPVDRKDDIGRRNGKAPNEQMSEILKKTSKEAKDMISKKKVDFNECLTEPDVSEAIQILKGATMIVYPMGLPPHDPVRMELEDREDLSGTQASLDIMDPDKATLYWAGKELLRNKLLSDFIGTNEKTKLIVKLQKSKGVPAREPVVTEKEQKEMMAYYYRRQEEMKKLEECTDDSYYDSNWADNQQLKRHFQGLNNIQFKPGKKL</sequence>
<proteinExistence type="inferred from homology"/>
<dbReference type="EnsemblMetazoa" id="HelroT185691">
    <property type="protein sequence ID" value="HelroP185691"/>
    <property type="gene ID" value="HelroG185691"/>
</dbReference>
<dbReference type="InParanoid" id="T1FN56"/>
<evidence type="ECO:0000313" key="4">
    <source>
        <dbReference type="EnsemblMetazoa" id="HelroP185691"/>
    </source>
</evidence>
<accession>T1FN56</accession>
<dbReference type="HOGENOM" id="CLU_064854_0_0_1"/>
<comment type="similarity">
    <text evidence="1">Belongs to the CFAP298 family.</text>
</comment>
<dbReference type="InterPro" id="IPR021298">
    <property type="entry name" value="CFAP298"/>
</dbReference>
<dbReference type="CTD" id="20210254"/>
<evidence type="ECO:0000256" key="2">
    <source>
        <dbReference type="SAM" id="MobiDB-lite"/>
    </source>
</evidence>
<evidence type="ECO:0000313" key="5">
    <source>
        <dbReference type="Proteomes" id="UP000015101"/>
    </source>
</evidence>
<dbReference type="FunCoup" id="T1FN56">
    <property type="interactions" value="24"/>
</dbReference>
<name>T1FN56_HELRO</name>
<gene>
    <name evidence="4" type="primary">20210254</name>
    <name evidence="3" type="ORF">HELRODRAFT_185691</name>
</gene>
<dbReference type="OMA" id="YRKQEEW"/>
<dbReference type="OrthoDB" id="276065at2759"/>
<dbReference type="EMBL" id="KB096743">
    <property type="protein sequence ID" value="ESO01593.1"/>
    <property type="molecule type" value="Genomic_DNA"/>
</dbReference>
<keyword evidence="5" id="KW-1185">Reference proteome</keyword>
<dbReference type="AlphaFoldDB" id="T1FN56"/>
<dbReference type="EMBL" id="AMQM01004954">
    <property type="status" value="NOT_ANNOTATED_CDS"/>
    <property type="molecule type" value="Genomic_DNA"/>
</dbReference>
<reference evidence="5" key="1">
    <citation type="submission" date="2012-12" db="EMBL/GenBank/DDBJ databases">
        <authorList>
            <person name="Hellsten U."/>
            <person name="Grimwood J."/>
            <person name="Chapman J.A."/>
            <person name="Shapiro H."/>
            <person name="Aerts A."/>
            <person name="Otillar R.P."/>
            <person name="Terry A.Y."/>
            <person name="Boore J.L."/>
            <person name="Simakov O."/>
            <person name="Marletaz F."/>
            <person name="Cho S.-J."/>
            <person name="Edsinger-Gonzales E."/>
            <person name="Havlak P."/>
            <person name="Kuo D.-H."/>
            <person name="Larsson T."/>
            <person name="Lv J."/>
            <person name="Arendt D."/>
            <person name="Savage R."/>
            <person name="Osoegawa K."/>
            <person name="de Jong P."/>
            <person name="Lindberg D.R."/>
            <person name="Seaver E.C."/>
            <person name="Weisblat D.A."/>
            <person name="Putnam N.H."/>
            <person name="Grigoriev I.V."/>
            <person name="Rokhsar D.S."/>
        </authorList>
    </citation>
    <scope>NUCLEOTIDE SEQUENCE</scope>
</reference>
<dbReference type="KEGG" id="hro:HELRODRAFT_185691"/>
<evidence type="ECO:0008006" key="6">
    <source>
        <dbReference type="Google" id="ProtNLM"/>
    </source>
</evidence>
<dbReference type="GO" id="GO:0003352">
    <property type="term" value="P:regulation of cilium movement"/>
    <property type="evidence" value="ECO:0007669"/>
    <property type="project" value="InterPro"/>
</dbReference>
<dbReference type="GeneID" id="20210254"/>
<dbReference type="PANTHER" id="PTHR13238">
    <property type="entry name" value="PROTEIN C21ORF59"/>
    <property type="match status" value="1"/>
</dbReference>
<dbReference type="eggNOG" id="ENOG502QQ3Z">
    <property type="taxonomic scope" value="Eukaryota"/>
</dbReference>
<dbReference type="Pfam" id="PF11069">
    <property type="entry name" value="CFAP298"/>
    <property type="match status" value="1"/>
</dbReference>
<dbReference type="RefSeq" id="XP_009020247.1">
    <property type="nucleotide sequence ID" value="XM_009021999.1"/>
</dbReference>
<evidence type="ECO:0000313" key="3">
    <source>
        <dbReference type="EMBL" id="ESO01593.1"/>
    </source>
</evidence>
<dbReference type="STRING" id="6412.T1FN56"/>
<dbReference type="Proteomes" id="UP000015101">
    <property type="component" value="Unassembled WGS sequence"/>
</dbReference>
<reference evidence="3 5" key="2">
    <citation type="journal article" date="2013" name="Nature">
        <title>Insights into bilaterian evolution from three spiralian genomes.</title>
        <authorList>
            <person name="Simakov O."/>
            <person name="Marletaz F."/>
            <person name="Cho S.J."/>
            <person name="Edsinger-Gonzales E."/>
            <person name="Havlak P."/>
            <person name="Hellsten U."/>
            <person name="Kuo D.H."/>
            <person name="Larsson T."/>
            <person name="Lv J."/>
            <person name="Arendt D."/>
            <person name="Savage R."/>
            <person name="Osoegawa K."/>
            <person name="de Jong P."/>
            <person name="Grimwood J."/>
            <person name="Chapman J.A."/>
            <person name="Shapiro H."/>
            <person name="Aerts A."/>
            <person name="Otillar R.P."/>
            <person name="Terry A.Y."/>
            <person name="Boore J.L."/>
            <person name="Grigoriev I.V."/>
            <person name="Lindberg D.R."/>
            <person name="Seaver E.C."/>
            <person name="Weisblat D.A."/>
            <person name="Putnam N.H."/>
            <person name="Rokhsar D.S."/>
        </authorList>
    </citation>
    <scope>NUCLEOTIDE SEQUENCE</scope>
</reference>
<reference evidence="4" key="3">
    <citation type="submission" date="2015-06" db="UniProtKB">
        <authorList>
            <consortium name="EnsemblMetazoa"/>
        </authorList>
    </citation>
    <scope>IDENTIFICATION</scope>
</reference>
<evidence type="ECO:0000256" key="1">
    <source>
        <dbReference type="ARBA" id="ARBA00009619"/>
    </source>
</evidence>